<dbReference type="InterPro" id="IPR011002">
    <property type="entry name" value="FliG_a-hlx"/>
</dbReference>
<evidence type="ECO:0000256" key="3">
    <source>
        <dbReference type="SAM" id="Phobius"/>
    </source>
</evidence>
<accession>A0AAV5NM25</accession>
<dbReference type="GO" id="GO:0005886">
    <property type="term" value="C:plasma membrane"/>
    <property type="evidence" value="ECO:0007669"/>
    <property type="project" value="UniProtKB-SubCell"/>
</dbReference>
<dbReference type="EMBL" id="BSNX01000007">
    <property type="protein sequence ID" value="GLQ71448.1"/>
    <property type="molecule type" value="Genomic_DNA"/>
</dbReference>
<evidence type="ECO:0000259" key="5">
    <source>
        <dbReference type="Pfam" id="PF14841"/>
    </source>
</evidence>
<dbReference type="InterPro" id="IPR023087">
    <property type="entry name" value="Flg_Motor_Flig_C"/>
</dbReference>
<name>A0AAV5NM25_9VIBR</name>
<dbReference type="GO" id="GO:0009288">
    <property type="term" value="C:bacterial-type flagellum"/>
    <property type="evidence" value="ECO:0007669"/>
    <property type="project" value="InterPro"/>
</dbReference>
<evidence type="ECO:0008006" key="8">
    <source>
        <dbReference type="Google" id="ProtNLM"/>
    </source>
</evidence>
<feature type="domain" description="Flagellar motor switch protein FliG C-terminal" evidence="4">
    <location>
        <begin position="304"/>
        <end position="408"/>
    </location>
</feature>
<dbReference type="InterPro" id="IPR000090">
    <property type="entry name" value="Flg_Motor_Flig"/>
</dbReference>
<dbReference type="GO" id="GO:0003774">
    <property type="term" value="F:cytoskeletal motor activity"/>
    <property type="evidence" value="ECO:0007669"/>
    <property type="project" value="InterPro"/>
</dbReference>
<evidence type="ECO:0000313" key="7">
    <source>
        <dbReference type="Proteomes" id="UP001156690"/>
    </source>
</evidence>
<keyword evidence="7" id="KW-1185">Reference proteome</keyword>
<evidence type="ECO:0000256" key="1">
    <source>
        <dbReference type="ARBA" id="ARBA00004515"/>
    </source>
</evidence>
<proteinExistence type="predicted"/>
<dbReference type="Gene3D" id="1.10.220.30">
    <property type="match status" value="2"/>
</dbReference>
<keyword evidence="3" id="KW-1133">Transmembrane helix</keyword>
<gene>
    <name evidence="6" type="ORF">GCM10007932_08080</name>
</gene>
<dbReference type="RefSeq" id="WP_224067557.1">
    <property type="nucleotide sequence ID" value="NZ_AP025147.1"/>
</dbReference>
<dbReference type="InterPro" id="IPR032779">
    <property type="entry name" value="FliG_M"/>
</dbReference>
<dbReference type="Pfam" id="PF14841">
    <property type="entry name" value="FliG_M"/>
    <property type="match status" value="1"/>
</dbReference>
<reference evidence="7" key="1">
    <citation type="journal article" date="2019" name="Int. J. Syst. Evol. Microbiol.">
        <title>The Global Catalogue of Microorganisms (GCM) 10K type strain sequencing project: providing services to taxonomists for standard genome sequencing and annotation.</title>
        <authorList>
            <consortium name="The Broad Institute Genomics Platform"/>
            <consortium name="The Broad Institute Genome Sequencing Center for Infectious Disease"/>
            <person name="Wu L."/>
            <person name="Ma J."/>
        </authorList>
    </citation>
    <scope>NUCLEOTIDE SEQUENCE [LARGE SCALE GENOMIC DNA]</scope>
    <source>
        <strain evidence="7">NBRC 15640</strain>
    </source>
</reference>
<sequence length="417" mass="47470">MDYNPLRGDSLDIIRTAFEFPSKDSTQIQEKAFWQDYVWLALIALGLAVLILIVMVIRSRSKKTDSDAQNAPQPASPVQTEPLISHQYYEHEACRQELVKFSLSEPHQVDQVIKKLSLNEQNLPMFACVYQELGRAMFTTMYPSLTSQIPSYISYLEQNPNDREQVAKHVAAFKQLLVDSNPHAHSTRKSQPFDFLETLSTNQIRWLLENEPERIQAMVISQLSSENSAALLSLYPTEHQAELAMEIARLDTLPMTAFNDVASSLATKAQSIPDFRTLPTDGPFVLTQILDGLSITKQNDLLTQLKETSPGAYVQLKQRFYSFDDIWRTPTQIISNHIRNLDAQTLAYAFSDMSVERVKALISDCPDRYVNMVISELEMATDVNEQDRNAAKQNIVRVMRQALEENKFKMSELEGLV</sequence>
<comment type="subcellular location">
    <subcellularLocation>
        <location evidence="1">Cell inner membrane</location>
        <topology evidence="1">Peripheral membrane protein</topology>
        <orientation evidence="1">Cytoplasmic side</orientation>
    </subcellularLocation>
</comment>
<comment type="caution">
    <text evidence="6">The sequence shown here is derived from an EMBL/GenBank/DDBJ whole genome shotgun (WGS) entry which is preliminary data.</text>
</comment>
<dbReference type="PANTHER" id="PTHR30534:SF0">
    <property type="entry name" value="FLAGELLAR MOTOR SWITCH PROTEIN FLIG"/>
    <property type="match status" value="1"/>
</dbReference>
<organism evidence="6 7">
    <name type="scientific">Vibrio penaeicida</name>
    <dbReference type="NCBI Taxonomy" id="104609"/>
    <lineage>
        <taxon>Bacteria</taxon>
        <taxon>Pseudomonadati</taxon>
        <taxon>Pseudomonadota</taxon>
        <taxon>Gammaproteobacteria</taxon>
        <taxon>Vibrionales</taxon>
        <taxon>Vibrionaceae</taxon>
        <taxon>Vibrio</taxon>
    </lineage>
</organism>
<evidence type="ECO:0000256" key="2">
    <source>
        <dbReference type="ARBA" id="ARBA00025598"/>
    </source>
</evidence>
<dbReference type="Proteomes" id="UP001156690">
    <property type="component" value="Unassembled WGS sequence"/>
</dbReference>
<evidence type="ECO:0000259" key="4">
    <source>
        <dbReference type="Pfam" id="PF01706"/>
    </source>
</evidence>
<dbReference type="AlphaFoldDB" id="A0AAV5NM25"/>
<feature type="domain" description="Flagellar motor switch protein FliG middle" evidence="5">
    <location>
        <begin position="202"/>
        <end position="273"/>
    </location>
</feature>
<comment type="function">
    <text evidence="2">FliG is one of three proteins (FliG, FliN, FliM) that forms the rotor-mounted switch complex (C ring), located at the base of the basal body. This complex interacts with the CheY and CheZ chemotaxis proteins, in addition to contacting components of the motor that determine the direction of flagellar rotation.</text>
</comment>
<keyword evidence="3" id="KW-0472">Membrane</keyword>
<dbReference type="PANTHER" id="PTHR30534">
    <property type="entry name" value="FLAGELLAR MOTOR SWITCH PROTEIN FLIG"/>
    <property type="match status" value="1"/>
</dbReference>
<dbReference type="SUPFAM" id="SSF48029">
    <property type="entry name" value="FliG"/>
    <property type="match status" value="1"/>
</dbReference>
<evidence type="ECO:0000313" key="6">
    <source>
        <dbReference type="EMBL" id="GLQ71448.1"/>
    </source>
</evidence>
<dbReference type="GO" id="GO:0071973">
    <property type="term" value="P:bacterial-type flagellum-dependent cell motility"/>
    <property type="evidence" value="ECO:0007669"/>
    <property type="project" value="InterPro"/>
</dbReference>
<dbReference type="GO" id="GO:0006935">
    <property type="term" value="P:chemotaxis"/>
    <property type="evidence" value="ECO:0007669"/>
    <property type="project" value="InterPro"/>
</dbReference>
<keyword evidence="3" id="KW-0812">Transmembrane</keyword>
<protein>
    <recommendedName>
        <fullName evidence="8">Flagellar motor switch protein FliG</fullName>
    </recommendedName>
</protein>
<dbReference type="Pfam" id="PF01706">
    <property type="entry name" value="FliG_C"/>
    <property type="match status" value="1"/>
</dbReference>
<feature type="transmembrane region" description="Helical" evidence="3">
    <location>
        <begin position="37"/>
        <end position="57"/>
    </location>
</feature>